<dbReference type="AlphaFoldDB" id="A0A2N0PYN3"/>
<name>A0A2N0PYN3_9GLOM</name>
<gene>
    <name evidence="1" type="ORF">RhiirA5_412444</name>
</gene>
<dbReference type="EMBL" id="LLXJ01000277">
    <property type="protein sequence ID" value="PKC11952.1"/>
    <property type="molecule type" value="Genomic_DNA"/>
</dbReference>
<reference evidence="1 2" key="2">
    <citation type="submission" date="2017-09" db="EMBL/GenBank/DDBJ databases">
        <title>Extensive intraspecific genome diversity in a model arbuscular mycorrhizal fungus.</title>
        <authorList>
            <person name="Chen E.C."/>
            <person name="Morin E."/>
            <person name="Beaudet D."/>
            <person name="Noel J."/>
            <person name="Ndikumana S."/>
            <person name="Charron P."/>
            <person name="St-Onge C."/>
            <person name="Giorgi J."/>
            <person name="Grigoriev I.V."/>
            <person name="Roux C."/>
            <person name="Martin F.M."/>
            <person name="Corradi N."/>
        </authorList>
    </citation>
    <scope>NUCLEOTIDE SEQUENCE [LARGE SCALE GENOMIC DNA]</scope>
    <source>
        <strain evidence="1 2">A5</strain>
    </source>
</reference>
<proteinExistence type="predicted"/>
<dbReference type="Proteomes" id="UP000232722">
    <property type="component" value="Unassembled WGS sequence"/>
</dbReference>
<protein>
    <recommendedName>
        <fullName evidence="3">Serine-threonine/tyrosine-protein kinase catalytic domain-containing protein</fullName>
    </recommendedName>
</protein>
<reference evidence="1 2" key="1">
    <citation type="submission" date="2016-04" db="EMBL/GenBank/DDBJ databases">
        <title>Genome analyses suggest a sexual origin of heterokaryosis in a supposedly ancient asexual fungus.</title>
        <authorList>
            <person name="Ropars J."/>
            <person name="Sedzielewska K."/>
            <person name="Noel J."/>
            <person name="Charron P."/>
            <person name="Farinelli L."/>
            <person name="Marton T."/>
            <person name="Kruger M."/>
            <person name="Pelin A."/>
            <person name="Brachmann A."/>
            <person name="Corradi N."/>
        </authorList>
    </citation>
    <scope>NUCLEOTIDE SEQUENCE [LARGE SCALE GENOMIC DNA]</scope>
    <source>
        <strain evidence="1 2">A5</strain>
    </source>
</reference>
<comment type="caution">
    <text evidence="1">The sequence shown here is derived from an EMBL/GenBank/DDBJ whole genome shotgun (WGS) entry which is preliminary data.</text>
</comment>
<organism evidence="1 2">
    <name type="scientific">Rhizophagus irregularis</name>
    <dbReference type="NCBI Taxonomy" id="588596"/>
    <lineage>
        <taxon>Eukaryota</taxon>
        <taxon>Fungi</taxon>
        <taxon>Fungi incertae sedis</taxon>
        <taxon>Mucoromycota</taxon>
        <taxon>Glomeromycotina</taxon>
        <taxon>Glomeromycetes</taxon>
        <taxon>Glomerales</taxon>
        <taxon>Glomeraceae</taxon>
        <taxon>Rhizophagus</taxon>
    </lineage>
</organism>
<accession>A0A2N0PYN3</accession>
<evidence type="ECO:0008006" key="3">
    <source>
        <dbReference type="Google" id="ProtNLM"/>
    </source>
</evidence>
<evidence type="ECO:0000313" key="2">
    <source>
        <dbReference type="Proteomes" id="UP000232722"/>
    </source>
</evidence>
<sequence>MNFFRLECWRNKPDERPEINQVISELNNVNPEINFNFQVNELTEELKNEDGFSDCDLSNY</sequence>
<evidence type="ECO:0000313" key="1">
    <source>
        <dbReference type="EMBL" id="PKC11952.1"/>
    </source>
</evidence>